<dbReference type="InterPro" id="IPR019734">
    <property type="entry name" value="TPR_rpt"/>
</dbReference>
<dbReference type="EMBL" id="JACBFH010000001">
    <property type="protein sequence ID" value="NYY95014.1"/>
    <property type="molecule type" value="Genomic_DNA"/>
</dbReference>
<dbReference type="EMBL" id="CP088280">
    <property type="protein sequence ID" value="UGX98163.1"/>
    <property type="molecule type" value="Genomic_DNA"/>
</dbReference>
<dbReference type="SUPFAM" id="SSF48452">
    <property type="entry name" value="TPR-like"/>
    <property type="match status" value="1"/>
</dbReference>
<reference evidence="6 7" key="1">
    <citation type="journal article" date="2017" name="Syst. Appl. Microbiol.">
        <title>Soybeans inoculated with root zone soils of Canadian native legumes harbour diverse and novel Bradyrhizobium spp. that possess agricultural potential.</title>
        <authorList>
            <person name="Bromfield E.S.P."/>
            <person name="Cloutier S."/>
            <person name="Tambong J.T."/>
            <person name="Tran Thi T.V."/>
        </authorList>
    </citation>
    <scope>NUCLEOTIDE SEQUENCE [LARGE SCALE GENOMIC DNA]</scope>
    <source>
        <strain evidence="6 7">323S2</strain>
    </source>
</reference>
<evidence type="ECO:0000256" key="1">
    <source>
        <dbReference type="PROSITE-ProRule" id="PRU00339"/>
    </source>
</evidence>
<sequence length="502" mass="54267">MRDAATMSFHLLRPLWLLALIPLAAVFAVLLRRQDVRAQWGGVIAPHLLTHLIVRPGQGRQINPLYLVASGMLLGIIGLSGPTWRRELPPFVEDKAPLMIALAVGSSMNETDVAPSRLERAKQKIRDLLAARAGARTGLVAFAGTAHLVMPPTDDRSVIEPFLAALEPGLMPADGKNVAGAVALAAEPVPGTVLLAADDLGTADAATVRHAAGRNGLVIFAVSPDTSAPPAGTDVIRVSIDGSDIVRLERRIETRFQAAQGDAFGTQWRDEGYWLLPPMALLSLLWFRRGTTVAWVLALFIVTHASASRAEEASRFANLWLTPDQQGRLAFDRGDYAAAKTTFADPMWRGISAYRAYDFLAAAEEFSRVDTLEGKFALGNAQAQNHAYEKALKTYDEVLKAQPSNAATKTNRAIVQAALDAREAKRRKQEQDDPAPPDEKADEMRVDPNQKGGKKITVTPEDVTTAGAAEAWMRQVQTSPADFLKLKFAIQAAAPAQGRVSQ</sequence>
<evidence type="ECO:0000259" key="4">
    <source>
        <dbReference type="Pfam" id="PF13519"/>
    </source>
</evidence>
<dbReference type="InterPro" id="IPR002035">
    <property type="entry name" value="VWF_A"/>
</dbReference>
<dbReference type="AlphaFoldDB" id="A0A7Z0TVB3"/>
<dbReference type="Pfam" id="PF13519">
    <property type="entry name" value="VWA_2"/>
    <property type="match status" value="1"/>
</dbReference>
<evidence type="ECO:0000313" key="6">
    <source>
        <dbReference type="EMBL" id="UGX98163.1"/>
    </source>
</evidence>
<dbReference type="Gene3D" id="1.25.40.10">
    <property type="entry name" value="Tetratricopeptide repeat domain"/>
    <property type="match status" value="1"/>
</dbReference>
<dbReference type="Gene3D" id="3.40.50.410">
    <property type="entry name" value="von Willebrand factor, type A domain"/>
    <property type="match status" value="1"/>
</dbReference>
<evidence type="ECO:0000256" key="2">
    <source>
        <dbReference type="SAM" id="MobiDB-lite"/>
    </source>
</evidence>
<dbReference type="PANTHER" id="PTHR22550:SF14">
    <property type="entry name" value="VWFA DOMAIN-CONTAINING PROTEIN"/>
    <property type="match status" value="1"/>
</dbReference>
<feature type="domain" description="VWFA" evidence="4">
    <location>
        <begin position="98"/>
        <end position="187"/>
    </location>
</feature>
<protein>
    <submittedName>
        <fullName evidence="5">VWA domain-containing protein</fullName>
    </submittedName>
</protein>
<accession>A0A7Z0TVB3</accession>
<reference evidence="5" key="2">
    <citation type="submission" date="2020-06" db="EMBL/GenBank/DDBJ databases">
        <title>Whole Genome Sequence of Bradyrhizobium sp. Strain 323S2.</title>
        <authorList>
            <person name="Bromfield E.S.P."/>
        </authorList>
    </citation>
    <scope>NUCLEOTIDE SEQUENCE [LARGE SCALE GENOMIC DNA]</scope>
    <source>
        <strain evidence="5">323S2</strain>
    </source>
</reference>
<dbReference type="InterPro" id="IPR050768">
    <property type="entry name" value="UPF0353/GerABKA_families"/>
</dbReference>
<dbReference type="InterPro" id="IPR036465">
    <property type="entry name" value="vWFA_dom_sf"/>
</dbReference>
<evidence type="ECO:0000256" key="3">
    <source>
        <dbReference type="SAM" id="Phobius"/>
    </source>
</evidence>
<organism evidence="5">
    <name type="scientific">Bradyrhizobium barranii subsp. barranii</name>
    <dbReference type="NCBI Taxonomy" id="2823807"/>
    <lineage>
        <taxon>Bacteria</taxon>
        <taxon>Pseudomonadati</taxon>
        <taxon>Pseudomonadota</taxon>
        <taxon>Alphaproteobacteria</taxon>
        <taxon>Hyphomicrobiales</taxon>
        <taxon>Nitrobacteraceae</taxon>
        <taxon>Bradyrhizobium</taxon>
        <taxon>Bradyrhizobium barranii</taxon>
    </lineage>
</organism>
<feature type="region of interest" description="Disordered" evidence="2">
    <location>
        <begin position="421"/>
        <end position="461"/>
    </location>
</feature>
<gene>
    <name evidence="6" type="ORF">G6321_00024780</name>
    <name evidence="5" type="ORF">G6321_43430</name>
</gene>
<feature type="repeat" description="TPR" evidence="1">
    <location>
        <begin position="372"/>
        <end position="405"/>
    </location>
</feature>
<keyword evidence="3" id="KW-0472">Membrane</keyword>
<name>A0A7Z0TVB3_9BRAD</name>
<dbReference type="RefSeq" id="WP_166341589.1">
    <property type="nucleotide sequence ID" value="NZ_CP088280.1"/>
</dbReference>
<keyword evidence="1" id="KW-0802">TPR repeat</keyword>
<feature type="compositionally biased region" description="Basic and acidic residues" evidence="2">
    <location>
        <begin position="437"/>
        <end position="448"/>
    </location>
</feature>
<dbReference type="PROSITE" id="PS50005">
    <property type="entry name" value="TPR"/>
    <property type="match status" value="1"/>
</dbReference>
<dbReference type="PANTHER" id="PTHR22550">
    <property type="entry name" value="SPORE GERMINATION PROTEIN"/>
    <property type="match status" value="1"/>
</dbReference>
<keyword evidence="3" id="KW-0812">Transmembrane</keyword>
<feature type="transmembrane region" description="Helical" evidence="3">
    <location>
        <begin position="65"/>
        <end position="84"/>
    </location>
</feature>
<proteinExistence type="predicted"/>
<feature type="transmembrane region" description="Helical" evidence="3">
    <location>
        <begin position="12"/>
        <end position="31"/>
    </location>
</feature>
<keyword evidence="3" id="KW-1133">Transmembrane helix</keyword>
<evidence type="ECO:0000313" key="7">
    <source>
        <dbReference type="Proteomes" id="UP000564836"/>
    </source>
</evidence>
<dbReference type="InterPro" id="IPR011990">
    <property type="entry name" value="TPR-like_helical_dom_sf"/>
</dbReference>
<dbReference type="Proteomes" id="UP000564836">
    <property type="component" value="Chromosome"/>
</dbReference>
<dbReference type="SUPFAM" id="SSF53300">
    <property type="entry name" value="vWA-like"/>
    <property type="match status" value="1"/>
</dbReference>
<reference evidence="6 7" key="3">
    <citation type="journal article" date="2022" name="Int. J. Syst. Evol. Microbiol.">
        <title>Strains of Bradyrhizobium barranii sp. nov. associated with legumes native to Canada are symbionts of soybeans and belong to different subspecies (subsp. barranii subsp. nov. and subsp. apii subsp. nov.) and symbiovars (sv. glycinearum and sv. septentrionale).</title>
        <authorList>
            <person name="Bromfield E.S.P."/>
            <person name="Cloutier S."/>
            <person name="Wasai-Hara S."/>
            <person name="Minamisawa K."/>
        </authorList>
    </citation>
    <scope>NUCLEOTIDE SEQUENCE [LARGE SCALE GENOMIC DNA]</scope>
    <source>
        <strain evidence="6 7">323S2</strain>
    </source>
</reference>
<evidence type="ECO:0000313" key="5">
    <source>
        <dbReference type="EMBL" id="NYY95014.1"/>
    </source>
</evidence>